<evidence type="ECO:0000256" key="2">
    <source>
        <dbReference type="ARBA" id="ARBA00022448"/>
    </source>
</evidence>
<dbReference type="EMBL" id="NIBG01000011">
    <property type="protein sequence ID" value="PAB58786.1"/>
    <property type="molecule type" value="Genomic_DNA"/>
</dbReference>
<keyword evidence="12" id="KW-1185">Reference proteome</keyword>
<proteinExistence type="inferred from homology"/>
<evidence type="ECO:0000256" key="4">
    <source>
        <dbReference type="ARBA" id="ARBA00022475"/>
    </source>
</evidence>
<protein>
    <submittedName>
        <fullName evidence="11">Na+/H+ antiporter NhaC</fullName>
    </submittedName>
</protein>
<feature type="transmembrane region" description="Helical" evidence="9">
    <location>
        <begin position="233"/>
        <end position="253"/>
    </location>
</feature>
<feature type="transmembrane region" description="Helical" evidence="9">
    <location>
        <begin position="108"/>
        <end position="130"/>
    </location>
</feature>
<keyword evidence="7 9" id="KW-0472">Membrane</keyword>
<evidence type="ECO:0000313" key="12">
    <source>
        <dbReference type="Proteomes" id="UP000216024"/>
    </source>
</evidence>
<feature type="transmembrane region" description="Helical" evidence="9">
    <location>
        <begin position="192"/>
        <end position="212"/>
    </location>
</feature>
<dbReference type="GO" id="GO:0015297">
    <property type="term" value="F:antiporter activity"/>
    <property type="evidence" value="ECO:0007669"/>
    <property type="project" value="UniProtKB-KW"/>
</dbReference>
<dbReference type="GO" id="GO:0005886">
    <property type="term" value="C:plasma membrane"/>
    <property type="evidence" value="ECO:0007669"/>
    <property type="project" value="UniProtKB-SubCell"/>
</dbReference>
<feature type="transmembrane region" description="Helical" evidence="9">
    <location>
        <begin position="75"/>
        <end position="102"/>
    </location>
</feature>
<dbReference type="InterPro" id="IPR004770">
    <property type="entry name" value="Na/H_antiport_NhaC"/>
</dbReference>
<dbReference type="InterPro" id="IPR052180">
    <property type="entry name" value="NhaC_Na-H+_Antiporter"/>
</dbReference>
<name>A0A267MGW5_9FIRM</name>
<dbReference type="OrthoDB" id="9762978at2"/>
<comment type="similarity">
    <text evidence="8">Belongs to the NhaC Na(+)/H(+) (TC 2.A.35) antiporter family.</text>
</comment>
<dbReference type="PANTHER" id="PTHR33451:SF3">
    <property type="entry name" value="MALATE-2H(+)_NA(+)-LACTATE ANTIPORTER"/>
    <property type="match status" value="1"/>
</dbReference>
<dbReference type="NCBIfam" id="TIGR00931">
    <property type="entry name" value="antiport_nhaC"/>
    <property type="match status" value="1"/>
</dbReference>
<keyword evidence="2" id="KW-0813">Transport</keyword>
<keyword evidence="5 9" id="KW-0812">Transmembrane</keyword>
<feature type="domain" description="Na+/H+ antiporter NhaC-like C-terminal" evidence="10">
    <location>
        <begin position="162"/>
        <end position="463"/>
    </location>
</feature>
<dbReference type="InterPro" id="IPR018461">
    <property type="entry name" value="Na/H_Antiport_NhaC-like_C"/>
</dbReference>
<comment type="subcellular location">
    <subcellularLocation>
        <location evidence="1">Cell membrane</location>
        <topology evidence="1">Multi-pass membrane protein</topology>
    </subcellularLocation>
</comment>
<feature type="transmembrane region" description="Helical" evidence="9">
    <location>
        <begin position="137"/>
        <end position="163"/>
    </location>
</feature>
<evidence type="ECO:0000256" key="8">
    <source>
        <dbReference type="ARBA" id="ARBA00038435"/>
    </source>
</evidence>
<evidence type="ECO:0000256" key="6">
    <source>
        <dbReference type="ARBA" id="ARBA00022989"/>
    </source>
</evidence>
<feature type="transmembrane region" description="Helical" evidence="9">
    <location>
        <begin position="9"/>
        <end position="31"/>
    </location>
</feature>
<evidence type="ECO:0000259" key="10">
    <source>
        <dbReference type="Pfam" id="PF03553"/>
    </source>
</evidence>
<keyword evidence="4" id="KW-1003">Cell membrane</keyword>
<feature type="transmembrane region" description="Helical" evidence="9">
    <location>
        <begin position="320"/>
        <end position="340"/>
    </location>
</feature>
<feature type="transmembrane region" description="Helical" evidence="9">
    <location>
        <begin position="259"/>
        <end position="282"/>
    </location>
</feature>
<keyword evidence="3" id="KW-0050">Antiport</keyword>
<dbReference type="Pfam" id="PF03553">
    <property type="entry name" value="Na_H_antiporter"/>
    <property type="match status" value="1"/>
</dbReference>
<evidence type="ECO:0000256" key="1">
    <source>
        <dbReference type="ARBA" id="ARBA00004651"/>
    </source>
</evidence>
<evidence type="ECO:0000256" key="7">
    <source>
        <dbReference type="ARBA" id="ARBA00023136"/>
    </source>
</evidence>
<keyword evidence="6 9" id="KW-1133">Transmembrane helix</keyword>
<dbReference type="AlphaFoldDB" id="A0A267MGW5"/>
<sequence>MYMVKRKPTLFEAISCIVVMAVLVGIGFGIFRMRVEPLLIASAAYAGFIAKRTGMNWEEMEKAISEKIAKAMPAIFILFTVGIVVGTWVYSGTVPMMIYYGLKIINPKFFLVTAFMITAIISTATGTAWGSAGTAGVALIGIASGLGIPIPIAAGAIVAGSVFGDKVSPLSDTTNLAALVTGVNLYDHIKHMFYTTIPSALIALVVYLVIGLKGMGQLAIPETVSVLLNTLDSIYDWNVFLWLPVVIVIYGSICKKPTVPVMLVSSVAAVFIGMFSHGFTFVDGINSMVKGFNVNMVTAQGFDPSSVIWEVTRLINRGGIMSMTGIAVIVFCAYSFAGIVEETGCLSVILESFYSKVKTVGQLVVVTIIGSIILVFTAGTAFISILMIGELLKEAYLKKGLHLKNLSRTLEDAGTMIVALVPWSTSGVFYLATLGISPIDFWMWAIPNYLCIIFAIIYAYTGFGIAKIDSDSKISCEIIKTIEKPS</sequence>
<reference evidence="11 12" key="1">
    <citation type="submission" date="2017-06" db="EMBL/GenBank/DDBJ databases">
        <title>Draft genome sequence of anaerobic fermentative bacterium Anaeromicrobium sediminis DY2726D isolated from West Pacific Ocean sediments.</title>
        <authorList>
            <person name="Zeng X."/>
        </authorList>
    </citation>
    <scope>NUCLEOTIDE SEQUENCE [LARGE SCALE GENOMIC DNA]</scope>
    <source>
        <strain evidence="11 12">DY2726D</strain>
    </source>
</reference>
<organism evidence="11 12">
    <name type="scientific">Anaeromicrobium sediminis</name>
    <dbReference type="NCBI Taxonomy" id="1478221"/>
    <lineage>
        <taxon>Bacteria</taxon>
        <taxon>Bacillati</taxon>
        <taxon>Bacillota</taxon>
        <taxon>Clostridia</taxon>
        <taxon>Peptostreptococcales</taxon>
        <taxon>Thermotaleaceae</taxon>
        <taxon>Anaeromicrobium</taxon>
    </lineage>
</organism>
<evidence type="ECO:0000256" key="5">
    <source>
        <dbReference type="ARBA" id="ARBA00022692"/>
    </source>
</evidence>
<comment type="caution">
    <text evidence="11">The sequence shown here is derived from an EMBL/GenBank/DDBJ whole genome shotgun (WGS) entry which is preliminary data.</text>
</comment>
<evidence type="ECO:0000256" key="3">
    <source>
        <dbReference type="ARBA" id="ARBA00022449"/>
    </source>
</evidence>
<feature type="transmembrane region" description="Helical" evidence="9">
    <location>
        <begin position="413"/>
        <end position="436"/>
    </location>
</feature>
<accession>A0A267MGW5</accession>
<evidence type="ECO:0000313" key="11">
    <source>
        <dbReference type="EMBL" id="PAB58786.1"/>
    </source>
</evidence>
<dbReference type="PANTHER" id="PTHR33451">
    <property type="entry name" value="MALATE-2H(+)/NA(+)-LACTATE ANTIPORTER"/>
    <property type="match status" value="1"/>
</dbReference>
<feature type="transmembrane region" description="Helical" evidence="9">
    <location>
        <begin position="442"/>
        <end position="463"/>
    </location>
</feature>
<feature type="transmembrane region" description="Helical" evidence="9">
    <location>
        <begin position="360"/>
        <end position="392"/>
    </location>
</feature>
<dbReference type="Proteomes" id="UP000216024">
    <property type="component" value="Unassembled WGS sequence"/>
</dbReference>
<gene>
    <name evidence="11" type="primary">nhaC</name>
    <name evidence="11" type="ORF">CCE28_12885</name>
</gene>
<evidence type="ECO:0000256" key="9">
    <source>
        <dbReference type="SAM" id="Phobius"/>
    </source>
</evidence>